<evidence type="ECO:0000259" key="4">
    <source>
        <dbReference type="Pfam" id="PF02576"/>
    </source>
</evidence>
<dbReference type="EMBL" id="CP060724">
    <property type="protein sequence ID" value="QNN75535.1"/>
    <property type="molecule type" value="Genomic_DNA"/>
</dbReference>
<gene>
    <name evidence="3" type="primary">rimP</name>
    <name evidence="6" type="ORF">H9L19_01135</name>
</gene>
<dbReference type="SUPFAM" id="SSF75420">
    <property type="entry name" value="YhbC-like, N-terminal domain"/>
    <property type="match status" value="1"/>
</dbReference>
<evidence type="ECO:0000313" key="7">
    <source>
        <dbReference type="Proteomes" id="UP000515800"/>
    </source>
</evidence>
<accession>A0A7G9T610</accession>
<keyword evidence="2 3" id="KW-0690">Ribosome biogenesis</keyword>
<dbReference type="AlphaFoldDB" id="A0A7G9T610"/>
<feature type="domain" description="Ribosome maturation factor RimP C-terminal" evidence="5">
    <location>
        <begin position="163"/>
        <end position="223"/>
    </location>
</feature>
<dbReference type="HAMAP" id="MF_01077">
    <property type="entry name" value="RimP"/>
    <property type="match status" value="1"/>
</dbReference>
<evidence type="ECO:0000259" key="5">
    <source>
        <dbReference type="Pfam" id="PF17384"/>
    </source>
</evidence>
<dbReference type="PANTHER" id="PTHR33867:SF1">
    <property type="entry name" value="RIBOSOME MATURATION FACTOR RIMP"/>
    <property type="match status" value="1"/>
</dbReference>
<dbReference type="GO" id="GO:0005829">
    <property type="term" value="C:cytosol"/>
    <property type="evidence" value="ECO:0007669"/>
    <property type="project" value="TreeGrafter"/>
</dbReference>
<dbReference type="SUPFAM" id="SSF74942">
    <property type="entry name" value="YhbC-like, C-terminal domain"/>
    <property type="match status" value="2"/>
</dbReference>
<protein>
    <recommendedName>
        <fullName evidence="3">Ribosome maturation factor RimP</fullName>
    </recommendedName>
</protein>
<keyword evidence="1 3" id="KW-0963">Cytoplasm</keyword>
<evidence type="ECO:0000256" key="1">
    <source>
        <dbReference type="ARBA" id="ARBA00022490"/>
    </source>
</evidence>
<dbReference type="Gene3D" id="3.30.300.70">
    <property type="entry name" value="RimP-like superfamily, N-terminal"/>
    <property type="match status" value="1"/>
</dbReference>
<dbReference type="Gene3D" id="2.30.30.180">
    <property type="entry name" value="Ribosome maturation factor RimP, C-terminal domain"/>
    <property type="match status" value="2"/>
</dbReference>
<feature type="domain" description="Ribosome maturation factor RimP N-terminal" evidence="4">
    <location>
        <begin position="12"/>
        <end position="86"/>
    </location>
</feature>
<evidence type="ECO:0000313" key="6">
    <source>
        <dbReference type="EMBL" id="QNN75535.1"/>
    </source>
</evidence>
<reference evidence="6 7" key="1">
    <citation type="submission" date="2020-08" db="EMBL/GenBank/DDBJ databases">
        <title>Genome sequence of Weissella diestrammenae KACC 16890T.</title>
        <authorList>
            <person name="Hyun D.-W."/>
            <person name="Bae J.-W."/>
        </authorList>
    </citation>
    <scope>NUCLEOTIDE SEQUENCE [LARGE SCALE GENOMIC DNA]</scope>
    <source>
        <strain evidence="6 7">KACC 16890</strain>
    </source>
</reference>
<dbReference type="InterPro" id="IPR036847">
    <property type="entry name" value="RimP_C_sf"/>
</dbReference>
<proteinExistence type="inferred from homology"/>
<comment type="subcellular location">
    <subcellularLocation>
        <location evidence="3">Cytoplasm</location>
    </subcellularLocation>
</comment>
<dbReference type="CDD" id="cd01734">
    <property type="entry name" value="YlxS_C"/>
    <property type="match status" value="1"/>
</dbReference>
<evidence type="ECO:0000256" key="3">
    <source>
        <dbReference type="HAMAP-Rule" id="MF_01077"/>
    </source>
</evidence>
<dbReference type="InterPro" id="IPR035956">
    <property type="entry name" value="RimP_N_sf"/>
</dbReference>
<dbReference type="PANTHER" id="PTHR33867">
    <property type="entry name" value="RIBOSOME MATURATION FACTOR RIMP"/>
    <property type="match status" value="1"/>
</dbReference>
<comment type="similarity">
    <text evidence="3">Belongs to the RimP family.</text>
</comment>
<dbReference type="InterPro" id="IPR028998">
    <property type="entry name" value="RimP_C"/>
</dbReference>
<dbReference type="GO" id="GO:0000028">
    <property type="term" value="P:ribosomal small subunit assembly"/>
    <property type="evidence" value="ECO:0007669"/>
    <property type="project" value="TreeGrafter"/>
</dbReference>
<dbReference type="RefSeq" id="WP_187529367.1">
    <property type="nucleotide sequence ID" value="NZ_CP060724.1"/>
</dbReference>
<dbReference type="Proteomes" id="UP000515800">
    <property type="component" value="Chromosome"/>
</dbReference>
<dbReference type="GO" id="GO:0006412">
    <property type="term" value="P:translation"/>
    <property type="evidence" value="ECO:0007669"/>
    <property type="project" value="TreeGrafter"/>
</dbReference>
<keyword evidence="7" id="KW-1185">Reference proteome</keyword>
<dbReference type="InterPro" id="IPR003728">
    <property type="entry name" value="Ribosome_maturation_RimP"/>
</dbReference>
<dbReference type="Pfam" id="PF17384">
    <property type="entry name" value="DUF150_C"/>
    <property type="match status" value="1"/>
</dbReference>
<evidence type="ECO:0000256" key="2">
    <source>
        <dbReference type="ARBA" id="ARBA00022517"/>
    </source>
</evidence>
<comment type="function">
    <text evidence="3">Required for maturation of 30S ribosomal subunits.</text>
</comment>
<name>A0A7G9T610_9LACO</name>
<organism evidence="6 7">
    <name type="scientific">Weissella diestrammenae</name>
    <dbReference type="NCBI Taxonomy" id="1162633"/>
    <lineage>
        <taxon>Bacteria</taxon>
        <taxon>Bacillati</taxon>
        <taxon>Bacillota</taxon>
        <taxon>Bacilli</taxon>
        <taxon>Lactobacillales</taxon>
        <taxon>Lactobacillaceae</taxon>
        <taxon>Weissella</taxon>
    </lineage>
</organism>
<dbReference type="Pfam" id="PF02576">
    <property type="entry name" value="RimP_N"/>
    <property type="match status" value="1"/>
</dbReference>
<dbReference type="KEGG" id="wdi:H9L19_01135"/>
<dbReference type="InterPro" id="IPR028989">
    <property type="entry name" value="RimP_N"/>
</dbReference>
<sequence>MTEIVETVRLAIAPSLATQGYQLWDVEYEKLGSDMILRVLVDRQQGQINMDELVDLTEVIGDLIDEITPDPFPAAYMLDVSSPGAERDLKQQSDFEWAQNHQIQVILAATNEQPEMELVGELSSVSENGVTLLIPEKTKRVPHQIDWQQIKHAQMALNQDRLLTTNEDFEWAVNKLVQVTTYQKIDGKKEFIGELVAATPSHLMVDVEGNPFEIPRQSIAKARHTTTY</sequence>